<evidence type="ECO:0000256" key="1">
    <source>
        <dbReference type="ARBA" id="ARBA00023125"/>
    </source>
</evidence>
<dbReference type="InterPro" id="IPR050109">
    <property type="entry name" value="HTH-type_TetR-like_transc_reg"/>
</dbReference>
<dbReference type="SUPFAM" id="SSF48498">
    <property type="entry name" value="Tetracyclin repressor-like, C-terminal domain"/>
    <property type="match status" value="1"/>
</dbReference>
<dbReference type="Proteomes" id="UP001364211">
    <property type="component" value="Unassembled WGS sequence"/>
</dbReference>
<feature type="DNA-binding region" description="H-T-H motif" evidence="2">
    <location>
        <begin position="34"/>
        <end position="53"/>
    </location>
</feature>
<organism evidence="4 5">
    <name type="scientific">Pseudonocardia spirodelae</name>
    <dbReference type="NCBI Taxonomy" id="3133431"/>
    <lineage>
        <taxon>Bacteria</taxon>
        <taxon>Bacillati</taxon>
        <taxon>Actinomycetota</taxon>
        <taxon>Actinomycetes</taxon>
        <taxon>Pseudonocardiales</taxon>
        <taxon>Pseudonocardiaceae</taxon>
        <taxon>Pseudonocardia</taxon>
    </lineage>
</organism>
<reference evidence="4 5" key="1">
    <citation type="submission" date="2024-03" db="EMBL/GenBank/DDBJ databases">
        <title>Draft genome sequence of Pseudonocardia sp. DW16-2.</title>
        <authorList>
            <person name="Duangmal K."/>
        </authorList>
    </citation>
    <scope>NUCLEOTIDE SEQUENCE [LARGE SCALE GENOMIC DNA]</scope>
    <source>
        <strain evidence="4 5">DW16-2</strain>
    </source>
</reference>
<dbReference type="Gene3D" id="1.10.10.60">
    <property type="entry name" value="Homeodomain-like"/>
    <property type="match status" value="1"/>
</dbReference>
<gene>
    <name evidence="4" type="ORF">WJX68_12935</name>
</gene>
<name>A0ABU8T7Z4_9PSEU</name>
<dbReference type="InterPro" id="IPR041678">
    <property type="entry name" value="TetR_C_16"/>
</dbReference>
<comment type="caution">
    <text evidence="4">The sequence shown here is derived from an EMBL/GenBank/DDBJ whole genome shotgun (WGS) entry which is preliminary data.</text>
</comment>
<dbReference type="Pfam" id="PF17920">
    <property type="entry name" value="TetR_C_16"/>
    <property type="match status" value="1"/>
</dbReference>
<protein>
    <submittedName>
        <fullName evidence="4">TetR family transcriptional regulator</fullName>
    </submittedName>
</protein>
<dbReference type="PROSITE" id="PS01081">
    <property type="entry name" value="HTH_TETR_1"/>
    <property type="match status" value="1"/>
</dbReference>
<keyword evidence="1 2" id="KW-0238">DNA-binding</keyword>
<dbReference type="PANTHER" id="PTHR30055">
    <property type="entry name" value="HTH-TYPE TRANSCRIPTIONAL REGULATOR RUTR"/>
    <property type="match status" value="1"/>
</dbReference>
<proteinExistence type="predicted"/>
<dbReference type="RefSeq" id="WP_340290237.1">
    <property type="nucleotide sequence ID" value="NZ_JBBJUP010000009.1"/>
</dbReference>
<dbReference type="PANTHER" id="PTHR30055:SF235">
    <property type="entry name" value="TRANSCRIPTIONAL REGULATORY PROTEIN"/>
    <property type="match status" value="1"/>
</dbReference>
<sequence length="197" mass="20533">MTAAPSARSGDSTRRALLTAAAALFTEHGYDRTSVRAIAERAGVNQALLFRYFGSKDALYARVAAERALTVLHDGPPEELLERLLRSILDGRDGPEHDLFGSVVRSAGTSEAAAAVRVELAGAFTEAFAAQADGAADRADAELRAELVLTWLLGLSLVHPLLPEGAVGRAAPEAVLGHVTRAARTLLAAPAGSGVSR</sequence>
<dbReference type="InterPro" id="IPR023772">
    <property type="entry name" value="DNA-bd_HTH_TetR-type_CS"/>
</dbReference>
<dbReference type="InterPro" id="IPR001647">
    <property type="entry name" value="HTH_TetR"/>
</dbReference>
<evidence type="ECO:0000313" key="4">
    <source>
        <dbReference type="EMBL" id="MEJ8279842.1"/>
    </source>
</evidence>
<dbReference type="Pfam" id="PF00440">
    <property type="entry name" value="TetR_N"/>
    <property type="match status" value="1"/>
</dbReference>
<evidence type="ECO:0000259" key="3">
    <source>
        <dbReference type="PROSITE" id="PS50977"/>
    </source>
</evidence>
<evidence type="ECO:0000256" key="2">
    <source>
        <dbReference type="PROSITE-ProRule" id="PRU00335"/>
    </source>
</evidence>
<feature type="domain" description="HTH tetR-type" evidence="3">
    <location>
        <begin position="11"/>
        <end position="71"/>
    </location>
</feature>
<dbReference type="EMBL" id="JBBJUP010000009">
    <property type="protein sequence ID" value="MEJ8279842.1"/>
    <property type="molecule type" value="Genomic_DNA"/>
</dbReference>
<accession>A0ABU8T7Z4</accession>
<dbReference type="PRINTS" id="PR00455">
    <property type="entry name" value="HTHTETR"/>
</dbReference>
<keyword evidence="5" id="KW-1185">Reference proteome</keyword>
<evidence type="ECO:0000313" key="5">
    <source>
        <dbReference type="Proteomes" id="UP001364211"/>
    </source>
</evidence>
<dbReference type="Gene3D" id="1.10.357.10">
    <property type="entry name" value="Tetracycline Repressor, domain 2"/>
    <property type="match status" value="1"/>
</dbReference>
<dbReference type="PROSITE" id="PS50977">
    <property type="entry name" value="HTH_TETR_2"/>
    <property type="match status" value="1"/>
</dbReference>
<dbReference type="SUPFAM" id="SSF46689">
    <property type="entry name" value="Homeodomain-like"/>
    <property type="match status" value="1"/>
</dbReference>
<dbReference type="InterPro" id="IPR009057">
    <property type="entry name" value="Homeodomain-like_sf"/>
</dbReference>
<dbReference type="InterPro" id="IPR036271">
    <property type="entry name" value="Tet_transcr_reg_TetR-rel_C_sf"/>
</dbReference>